<evidence type="ECO:0000313" key="2">
    <source>
        <dbReference type="Proteomes" id="UP000775872"/>
    </source>
</evidence>
<dbReference type="Proteomes" id="UP000775872">
    <property type="component" value="Unassembled WGS sequence"/>
</dbReference>
<reference evidence="1 2" key="2">
    <citation type="submission" date="2021-10" db="EMBL/GenBank/DDBJ databases">
        <authorList>
            <person name="Piombo E."/>
        </authorList>
    </citation>
    <scope>NUCLEOTIDE SEQUENCE [LARGE SCALE GENOMIC DNA]</scope>
</reference>
<organism evidence="1 2">
    <name type="scientific">Clonostachys solani</name>
    <dbReference type="NCBI Taxonomy" id="160281"/>
    <lineage>
        <taxon>Eukaryota</taxon>
        <taxon>Fungi</taxon>
        <taxon>Dikarya</taxon>
        <taxon>Ascomycota</taxon>
        <taxon>Pezizomycotina</taxon>
        <taxon>Sordariomycetes</taxon>
        <taxon>Hypocreomycetidae</taxon>
        <taxon>Hypocreales</taxon>
        <taxon>Bionectriaceae</taxon>
        <taxon>Clonostachys</taxon>
    </lineage>
</organism>
<evidence type="ECO:0000313" key="1">
    <source>
        <dbReference type="EMBL" id="CAH0054896.1"/>
    </source>
</evidence>
<name>A0A9N9ZG55_9HYPO</name>
<dbReference type="OrthoDB" id="5144961at2759"/>
<comment type="caution">
    <text evidence="1">The sequence shown here is derived from an EMBL/GenBank/DDBJ whole genome shotgun (WGS) entry which is preliminary data.</text>
</comment>
<dbReference type="EMBL" id="CABFOC020000052">
    <property type="protein sequence ID" value="CAH0054896.1"/>
    <property type="molecule type" value="Genomic_DNA"/>
</dbReference>
<keyword evidence="2" id="KW-1185">Reference proteome</keyword>
<dbReference type="AlphaFoldDB" id="A0A9N9ZG55"/>
<reference evidence="2" key="1">
    <citation type="submission" date="2019-06" db="EMBL/GenBank/DDBJ databases">
        <authorList>
            <person name="Broberg M."/>
        </authorList>
    </citation>
    <scope>NUCLEOTIDE SEQUENCE [LARGE SCALE GENOMIC DNA]</scope>
</reference>
<accession>A0A9N9ZG55</accession>
<protein>
    <submittedName>
        <fullName evidence="1">Uncharacterized protein</fullName>
    </submittedName>
</protein>
<proteinExistence type="predicted"/>
<gene>
    <name evidence="1" type="ORF">CSOL1703_00016456</name>
</gene>
<sequence>MDRLRKPIRWLSKLTAKKKNPVYDGEFEFSQEFGLLSRPPMTNSRIESPEPTAFPETLTGGTAQRKATADILRDTLRGRILLDDHPSYWDRRFFDTKAINYFAPVFSRVCLFPPEEREAVMEECGPLFERLEASIRDAADSISAGEMTCSRNSTARVRSYLDKLTDLHMTRLDVVKGRYDDRMKDWREDRRRVSVLEVEREGMRGMMLGTVTRGYHFIPYSGYKAYSPEEESKYAGQWLESLG</sequence>